<name>A0A381QUG1_9ZZZZ</name>
<dbReference type="InterPro" id="IPR023614">
    <property type="entry name" value="Porin_dom_sf"/>
</dbReference>
<dbReference type="AlphaFoldDB" id="A0A381QUG1"/>
<dbReference type="Gene3D" id="2.40.160.10">
    <property type="entry name" value="Porin"/>
    <property type="match status" value="1"/>
</dbReference>
<organism evidence="1">
    <name type="scientific">marine metagenome</name>
    <dbReference type="NCBI Taxonomy" id="408172"/>
    <lineage>
        <taxon>unclassified sequences</taxon>
        <taxon>metagenomes</taxon>
        <taxon>ecological metagenomes</taxon>
    </lineage>
</organism>
<reference evidence="1" key="1">
    <citation type="submission" date="2018-05" db="EMBL/GenBank/DDBJ databases">
        <authorList>
            <person name="Lanie J.A."/>
            <person name="Ng W.-L."/>
            <person name="Kazmierczak K.M."/>
            <person name="Andrzejewski T.M."/>
            <person name="Davidsen T.M."/>
            <person name="Wayne K.J."/>
            <person name="Tettelin H."/>
            <person name="Glass J.I."/>
            <person name="Rusch D."/>
            <person name="Podicherti R."/>
            <person name="Tsui H.-C.T."/>
            <person name="Winkler M.E."/>
        </authorList>
    </citation>
    <scope>NUCLEOTIDE SEQUENCE</scope>
</reference>
<dbReference type="SUPFAM" id="SSF56935">
    <property type="entry name" value="Porins"/>
    <property type="match status" value="1"/>
</dbReference>
<protein>
    <recommendedName>
        <fullName evidence="2">Porin domain-containing protein</fullName>
    </recommendedName>
</protein>
<evidence type="ECO:0000313" key="1">
    <source>
        <dbReference type="EMBL" id="SUZ81193.1"/>
    </source>
</evidence>
<evidence type="ECO:0008006" key="2">
    <source>
        <dbReference type="Google" id="ProtNLM"/>
    </source>
</evidence>
<proteinExistence type="predicted"/>
<sequence length="413" mass="44837">MRYALRKGQAVFTKRVHEGTVTKPSWGTLTPALLALFLGWASGAPLYAQDVSVGAGMQTSFIHHQPAEGDSVDNFRLNSLRFYLNGQASDNISFMVNTDINYGGTLFVCPEDGSCGAGFGNQGNEVQILDAVAQIAISDKFNIWFGRHLPPSDRANLHGPFYSHHWAVFSDSLQDGYPFLFQGRQNGATYWGQFGKVKLSAGAYDGSSTGVGNSSTNLMTAGRIQVDFWDPEAGYYLNGTYYGQRNLLAIGLAAQTQAGDVVPAVIGTDGTVIDELTTKTASSFDFLLERMTGNGSAVSLEAEVVRYDGLGGYPTVPGSAYQTLTGGFVLAAYLFPETSGPGQFEILAKYGLATFSQDRNAAYPDFDQKTSEVNFNYILNEFNARVMIFFKKTDYTAVRMDDTQVGVGLQIQM</sequence>
<dbReference type="EMBL" id="UINC01001459">
    <property type="protein sequence ID" value="SUZ81193.1"/>
    <property type="molecule type" value="Genomic_DNA"/>
</dbReference>
<gene>
    <name evidence="1" type="ORF">METZ01_LOCUS34047</name>
</gene>
<accession>A0A381QUG1</accession>